<dbReference type="PRINTS" id="PR00455">
    <property type="entry name" value="HTHTETR"/>
</dbReference>
<dbReference type="InterPro" id="IPR036271">
    <property type="entry name" value="Tet_transcr_reg_TetR-rel_C_sf"/>
</dbReference>
<sequence>MTEVDDARARILEKAEQSFLAHGYSRVTMDDIATELRMSKKTLYRHFSSKEELGEAAIVAILARIGEELRALLEDERRDFGERLEAFTRTLAGHYGRGAAVLRDLQRDAPALWHKLLELRRQAVQERFGAFVAAGVKAGVLRSDVEPRLVIRMVLTLVDQLLRPDVLVELEMTAEQLYPRMLGVVLDGIRARPGGPPPPANKPRGTRSR</sequence>
<name>A0A250IU94_9BACT</name>
<dbReference type="Gene3D" id="1.10.10.60">
    <property type="entry name" value="Homeodomain-like"/>
    <property type="match status" value="1"/>
</dbReference>
<feature type="domain" description="HTH tetR-type" evidence="6">
    <location>
        <begin position="5"/>
        <end position="65"/>
    </location>
</feature>
<dbReference type="Pfam" id="PF00440">
    <property type="entry name" value="TetR_N"/>
    <property type="match status" value="1"/>
</dbReference>
<reference evidence="7 8" key="1">
    <citation type="submission" date="2017-06" db="EMBL/GenBank/DDBJ databases">
        <title>Sequencing and comparative analysis of myxobacterial genomes.</title>
        <authorList>
            <person name="Rupp O."/>
            <person name="Goesmann A."/>
            <person name="Sogaard-Andersen L."/>
        </authorList>
    </citation>
    <scope>NUCLEOTIDE SEQUENCE [LARGE SCALE GENOMIC DNA]</scope>
    <source>
        <strain evidence="7 8">DSM 52655</strain>
    </source>
</reference>
<evidence type="ECO:0000256" key="3">
    <source>
        <dbReference type="ARBA" id="ARBA00023163"/>
    </source>
</evidence>
<feature type="region of interest" description="Disordered" evidence="5">
    <location>
        <begin position="189"/>
        <end position="209"/>
    </location>
</feature>
<evidence type="ECO:0000256" key="5">
    <source>
        <dbReference type="SAM" id="MobiDB-lite"/>
    </source>
</evidence>
<dbReference type="RefSeq" id="WP_095983467.1">
    <property type="nucleotide sequence ID" value="NZ_CP022098.1"/>
</dbReference>
<gene>
    <name evidence="7" type="ORF">CYFUS_000164</name>
</gene>
<evidence type="ECO:0000256" key="1">
    <source>
        <dbReference type="ARBA" id="ARBA00023015"/>
    </source>
</evidence>
<evidence type="ECO:0000259" key="6">
    <source>
        <dbReference type="PROSITE" id="PS50977"/>
    </source>
</evidence>
<keyword evidence="3" id="KW-0804">Transcription</keyword>
<dbReference type="SUPFAM" id="SSF48498">
    <property type="entry name" value="Tetracyclin repressor-like, C-terminal domain"/>
    <property type="match status" value="1"/>
</dbReference>
<dbReference type="SUPFAM" id="SSF46689">
    <property type="entry name" value="Homeodomain-like"/>
    <property type="match status" value="1"/>
</dbReference>
<dbReference type="GO" id="GO:0003700">
    <property type="term" value="F:DNA-binding transcription factor activity"/>
    <property type="evidence" value="ECO:0007669"/>
    <property type="project" value="TreeGrafter"/>
</dbReference>
<dbReference type="InterPro" id="IPR001647">
    <property type="entry name" value="HTH_TetR"/>
</dbReference>
<dbReference type="PROSITE" id="PS50977">
    <property type="entry name" value="HTH_TETR_2"/>
    <property type="match status" value="1"/>
</dbReference>
<evidence type="ECO:0000313" key="8">
    <source>
        <dbReference type="Proteomes" id="UP000217257"/>
    </source>
</evidence>
<evidence type="ECO:0000256" key="4">
    <source>
        <dbReference type="PROSITE-ProRule" id="PRU00335"/>
    </source>
</evidence>
<dbReference type="KEGG" id="cfus:CYFUS_000164"/>
<dbReference type="InterPro" id="IPR050109">
    <property type="entry name" value="HTH-type_TetR-like_transc_reg"/>
</dbReference>
<dbReference type="FunFam" id="1.10.10.60:FF:000141">
    <property type="entry name" value="TetR family transcriptional regulator"/>
    <property type="match status" value="1"/>
</dbReference>
<dbReference type="Gene3D" id="1.10.357.10">
    <property type="entry name" value="Tetracycline Repressor, domain 2"/>
    <property type="match status" value="1"/>
</dbReference>
<protein>
    <submittedName>
        <fullName evidence="7">Transcriptional regulator, TetR family</fullName>
    </submittedName>
</protein>
<evidence type="ECO:0000256" key="2">
    <source>
        <dbReference type="ARBA" id="ARBA00023125"/>
    </source>
</evidence>
<dbReference type="AlphaFoldDB" id="A0A250IU94"/>
<keyword evidence="1" id="KW-0805">Transcription regulation</keyword>
<keyword evidence="2 4" id="KW-0238">DNA-binding</keyword>
<dbReference type="InterPro" id="IPR009057">
    <property type="entry name" value="Homeodomain-like_sf"/>
</dbReference>
<dbReference type="Proteomes" id="UP000217257">
    <property type="component" value="Chromosome"/>
</dbReference>
<dbReference type="PANTHER" id="PTHR30055">
    <property type="entry name" value="HTH-TYPE TRANSCRIPTIONAL REGULATOR RUTR"/>
    <property type="match status" value="1"/>
</dbReference>
<dbReference type="GO" id="GO:0000976">
    <property type="term" value="F:transcription cis-regulatory region binding"/>
    <property type="evidence" value="ECO:0007669"/>
    <property type="project" value="TreeGrafter"/>
</dbReference>
<proteinExistence type="predicted"/>
<dbReference type="PANTHER" id="PTHR30055:SF234">
    <property type="entry name" value="HTH-TYPE TRANSCRIPTIONAL REGULATOR BETI"/>
    <property type="match status" value="1"/>
</dbReference>
<accession>A0A250IU94</accession>
<evidence type="ECO:0000313" key="7">
    <source>
        <dbReference type="EMBL" id="ATB34757.1"/>
    </source>
</evidence>
<dbReference type="EMBL" id="CP022098">
    <property type="protein sequence ID" value="ATB34757.1"/>
    <property type="molecule type" value="Genomic_DNA"/>
</dbReference>
<feature type="DNA-binding region" description="H-T-H motif" evidence="4">
    <location>
        <begin position="28"/>
        <end position="47"/>
    </location>
</feature>
<organism evidence="7 8">
    <name type="scientific">Cystobacter fuscus</name>
    <dbReference type="NCBI Taxonomy" id="43"/>
    <lineage>
        <taxon>Bacteria</taxon>
        <taxon>Pseudomonadati</taxon>
        <taxon>Myxococcota</taxon>
        <taxon>Myxococcia</taxon>
        <taxon>Myxococcales</taxon>
        <taxon>Cystobacterineae</taxon>
        <taxon>Archangiaceae</taxon>
        <taxon>Cystobacter</taxon>
    </lineage>
</organism>